<dbReference type="InterPro" id="IPR003152">
    <property type="entry name" value="FATC_dom"/>
</dbReference>
<dbReference type="PANTHER" id="PTHR11139:SF9">
    <property type="entry name" value="SERINE_THREONINE-PROTEIN KINASE MTOR"/>
    <property type="match status" value="1"/>
</dbReference>
<dbReference type="SUPFAM" id="SSF47212">
    <property type="entry name" value="FKBP12-rapamycin-binding domain of FKBP-rapamycin-associated protein (FRAP)"/>
    <property type="match status" value="1"/>
</dbReference>
<dbReference type="PROSITE" id="PS51190">
    <property type="entry name" value="FATC"/>
    <property type="match status" value="1"/>
</dbReference>
<dbReference type="GO" id="GO:0031932">
    <property type="term" value="C:TORC2 complex"/>
    <property type="evidence" value="ECO:0007669"/>
    <property type="project" value="TreeGrafter"/>
</dbReference>
<dbReference type="GO" id="GO:0016242">
    <property type="term" value="P:negative regulation of macroautophagy"/>
    <property type="evidence" value="ECO:0007669"/>
    <property type="project" value="TreeGrafter"/>
</dbReference>
<proteinExistence type="inferred from homology"/>
<dbReference type="InterPro" id="IPR009076">
    <property type="entry name" value="FRB_dom"/>
</dbReference>
<keyword evidence="6 12" id="KW-0418">Kinase</keyword>
<evidence type="ECO:0000256" key="4">
    <source>
        <dbReference type="ARBA" id="ARBA00022737"/>
    </source>
</evidence>
<dbReference type="Pfam" id="PF23593">
    <property type="entry name" value="HEAT_ATR"/>
    <property type="match status" value="1"/>
</dbReference>
<dbReference type="GO" id="GO:0031929">
    <property type="term" value="P:TOR signaling"/>
    <property type="evidence" value="ECO:0007669"/>
    <property type="project" value="TreeGrafter"/>
</dbReference>
<comment type="catalytic activity">
    <reaction evidence="8">
        <text>L-seryl-[protein] + ATP = O-phospho-L-seryl-[protein] + ADP + H(+)</text>
        <dbReference type="Rhea" id="RHEA:17989"/>
        <dbReference type="Rhea" id="RHEA-COMP:9863"/>
        <dbReference type="Rhea" id="RHEA-COMP:11604"/>
        <dbReference type="ChEBI" id="CHEBI:15378"/>
        <dbReference type="ChEBI" id="CHEBI:29999"/>
        <dbReference type="ChEBI" id="CHEBI:30616"/>
        <dbReference type="ChEBI" id="CHEBI:83421"/>
        <dbReference type="ChEBI" id="CHEBI:456216"/>
        <dbReference type="EC" id="2.7.11.1"/>
    </reaction>
</comment>
<dbReference type="Pfam" id="PF08771">
    <property type="entry name" value="FRB_dom"/>
    <property type="match status" value="1"/>
</dbReference>
<evidence type="ECO:0000256" key="7">
    <source>
        <dbReference type="ARBA" id="ARBA00022840"/>
    </source>
</evidence>
<evidence type="ECO:0000256" key="6">
    <source>
        <dbReference type="ARBA" id="ARBA00022777"/>
    </source>
</evidence>
<dbReference type="PROSITE" id="PS50290">
    <property type="entry name" value="PI3_4_KINASE_3"/>
    <property type="match status" value="1"/>
</dbReference>
<dbReference type="InterPro" id="IPR036940">
    <property type="entry name" value="PI3/4_kinase_cat_sf"/>
</dbReference>
<dbReference type="SMART" id="SM00146">
    <property type="entry name" value="PI3Kc"/>
    <property type="match status" value="1"/>
</dbReference>
<dbReference type="InterPro" id="IPR016024">
    <property type="entry name" value="ARM-type_fold"/>
</dbReference>
<evidence type="ECO:0000259" key="10">
    <source>
        <dbReference type="PROSITE" id="PS51189"/>
    </source>
</evidence>
<keyword evidence="4" id="KW-0677">Repeat</keyword>
<dbReference type="InterPro" id="IPR050517">
    <property type="entry name" value="DDR_Repair_Kinase"/>
</dbReference>
<evidence type="ECO:0000256" key="5">
    <source>
        <dbReference type="ARBA" id="ARBA00022741"/>
    </source>
</evidence>
<dbReference type="InterPro" id="IPR011009">
    <property type="entry name" value="Kinase-like_dom_sf"/>
</dbReference>
<dbReference type="GO" id="GO:0004674">
    <property type="term" value="F:protein serine/threonine kinase activity"/>
    <property type="evidence" value="ECO:0007669"/>
    <property type="project" value="UniProtKB-EC"/>
</dbReference>
<keyword evidence="5" id="KW-0547">Nucleotide-binding</keyword>
<dbReference type="InterPro" id="IPR000403">
    <property type="entry name" value="PI3/4_kinase_cat_dom"/>
</dbReference>
<dbReference type="OrthoDB" id="381190at2759"/>
<dbReference type="InterPro" id="IPR026683">
    <property type="entry name" value="TOR_cat"/>
</dbReference>
<dbReference type="CDD" id="cd05169">
    <property type="entry name" value="PIKKc_TOR"/>
    <property type="match status" value="1"/>
</dbReference>
<dbReference type="GO" id="GO:0044877">
    <property type="term" value="F:protein-containing complex binding"/>
    <property type="evidence" value="ECO:0007669"/>
    <property type="project" value="InterPro"/>
</dbReference>
<gene>
    <name evidence="12" type="ORF">TRFO_03420</name>
</gene>
<dbReference type="PROSITE" id="PS00916">
    <property type="entry name" value="PI3_4_KINASE_2"/>
    <property type="match status" value="1"/>
</dbReference>
<evidence type="ECO:0000313" key="13">
    <source>
        <dbReference type="Proteomes" id="UP000179807"/>
    </source>
</evidence>
<dbReference type="GeneID" id="94825985"/>
<dbReference type="Gene3D" id="1.10.1070.11">
    <property type="entry name" value="Phosphatidylinositol 3-/4-kinase, catalytic domain"/>
    <property type="match status" value="1"/>
</dbReference>
<dbReference type="InterPro" id="IPR003151">
    <property type="entry name" value="PIK-rel_kinase_FAT"/>
</dbReference>
<evidence type="ECO:0000256" key="8">
    <source>
        <dbReference type="ARBA" id="ARBA00048679"/>
    </source>
</evidence>
<dbReference type="EC" id="2.7.11.1" evidence="2"/>
<comment type="similarity">
    <text evidence="1">Belongs to the PI3/PI4-kinase family.</text>
</comment>
<feature type="domain" description="FAT" evidence="10">
    <location>
        <begin position="1176"/>
        <end position="1687"/>
    </location>
</feature>
<dbReference type="GO" id="GO:0005634">
    <property type="term" value="C:nucleus"/>
    <property type="evidence" value="ECO:0007669"/>
    <property type="project" value="TreeGrafter"/>
</dbReference>
<sequence>MRTLSQARLDLNDTSDSYSKYIDTLISVYESNDQELYYISINNFQNYVIKRYQADMQMNDDRKTINEIFKAISCQTPKNTLIIYSALIDIDFSDNRAKANRMATYIMSFEPEPDPSVYIFFESILQYLYRSLRSSILLILQPIRDKVWSLCGSTDPNAVKSGIYTLILLIRKFPFCIEPVITRVQSMIAYILHKTDNEDVRHLTGELLVTLLKSDFRDQNAFLASKFATQLVNKAIKTQEGFVLGSEIILEECPELKSRFSFSSVDFENLDSPILEKKLSALSFIPFQVKTSPDLFDSSHNIIFFTKIEPMLHKKLPNRNEALISFGKFIFNHHHKYSTEELKYIEKCKKAIFEALDCEQALYAYLAALIVNVARFKEDSEIIFKQHISPYLLKGFTAVIENEPSLQLFILNNFLIMADKEILNEHPNCDQLELIFDYFVRFQIPTNLLTLSNAIQYSKHLYHPDFKVRSYVVDFLINYQNSLHTEEIVLVLLTYIGIETEESIRVYTIKFLSSTSLTSKEIISSFQMLLTDFNRKIRLYSSLYLTRFLSLQNVENTITQFLTQSIRDLKHTTKLNKDYLEAFLVLSKVAFSVPHTHNSDIALSMLTCYSSFIVKRILDEPGQLFSDALEVLSYLVRISPKDVNEESLVRHLMNNLVTHSSKKFLNSALKLFISSIQCTSLKFSIYNKNSKLINQLIKLTNLHSVEVNYDLLFEALSMVGAVNPSLISYKSEEYDHDCKTITTANSFITQCPNDNPQEKLVYASVGVAISHILHVLAHDSLAALHSDAVNALVLILKSCRLISESLTDELVHRIDLLLHSPSPSTISTIFSSMQVFLAVVGEKCASIVPTIVNIICDQWQNMEQALLTRTAIHVLRFLPEAMAPLLPKLTTRLVKDFESAPVAIVLPILNVFEAMENYISTIDYIAYPPILSWIILNAVSTNGCREALIQLKTIFAFGGTVKYASIIIHTMLQAASVNKNLTDFIVDILTIVAVQVGKPFLLYVSQIRSVLAISDSAPLMSVIRSFEYGFPITDSVRKLCSPEKMGKIGTSKVDVKNQKDIQIQINKPSNEFDEARWKTWGEEFYSSIISHSPLRAIEICALLAERHNSLKDALTPISITMLYLFPPSSEIGSTINSIINTVFSSDNVPRMITRIFLEVLQLLEFLQKPLPITSEVICQKAISCEHMPMALRFAEVLFDHPNNAHSRSVTEEILLINQQLGLPLANKGILTCSAERGIVIDAGMKEKLGLWDQAYEGYEEQLKSNPNDKELMNKALNCLQKMFQFQQLKLKSHDNQLCKLSALWHLLELDEFAKETRKLTSDDPASLFYQVILNLIDGDYDCVQEKINKIKAKAYERILLLISEDYERSLSEFSTVSLLYDLESVLNYKQIKKKMETADFYDKQNMKIQLENNSTQWQSRFDHLPDTPFDLYQHICIRSLVLSGEEMKPLITRLINSLVTNKQTDVAVTALKVCPSFSQSELTKINAMIDWSNGKREQALNNIIKQINESAKTLSNTSTDSIHNSELCSEFENRIVAGRWLLSMNKVNEAKAMIEPAISNTGKRADVWKLWSKVNLILSNQDPSKKLIAFDASINGLLYCSDSEHLMFTLPILSALFSSGNQQIFSRFKERAHEIVPKAWIDVLPQIIAHFNSNDASFVKIIEDLLYSIGIEYPHTVLYSLMIPLKCNNQERQASAQNVIEKLRQQFPNIIGRTLHFTKELIRIGSSWWELWQTQLDEAARAIYSRNNDQEMLNLILPLFELISHPPETLFEVSFARQFGAQLYEAHTYIKNYEKTRNPVYLHSSWKIFHNIFRYIKPIVQSLDVIPLADASPSLSKIKDEEIVIPGAKSVTLKGIKKKIKVLKSQQRPRKLTMTGSDGLKYTFLLKANEDTRLDERVMQLFGFINRLVQHSSIPLKNRLNITTYKVIPLTSEMGLIGWVQGCQTVSNKIMEYRKKINVPIEAESQASFNAAGGTAQQYNLIPLDKKLNVYLTGFRNTKGDDMEKILLLDSSGSEHWLSRRTLYTASLAMTSMAGYILGLGDRHLSNIMFKEKSAKLVHIDFGDCFEVTQTRQKFPEKVPFRLTRILKNGLEVSKIEGTFRTSCENVMSLIRSNSDQISGLLEVFEYDPLLQWIIVNENQGANSAKTILRRINDKLKGRDFNQNEELSVSDQVDKLIKQATDDNNLCQMFHGWYPWW</sequence>
<comment type="caution">
    <text evidence="12">The sequence shown here is derived from an EMBL/GenBank/DDBJ whole genome shotgun (WGS) entry which is preliminary data.</text>
</comment>
<evidence type="ECO:0000259" key="9">
    <source>
        <dbReference type="PROSITE" id="PS50290"/>
    </source>
</evidence>
<name>A0A1J4KNZ8_9EUKA</name>
<dbReference type="InterPro" id="IPR014009">
    <property type="entry name" value="PIK_FAT"/>
</dbReference>
<protein>
    <recommendedName>
        <fullName evidence="2">non-specific serine/threonine protein kinase</fullName>
        <ecNumber evidence="2">2.7.11.1</ecNumber>
    </recommendedName>
</protein>
<reference evidence="12" key="1">
    <citation type="submission" date="2016-10" db="EMBL/GenBank/DDBJ databases">
        <authorList>
            <person name="Benchimol M."/>
            <person name="Almeida L.G."/>
            <person name="Vasconcelos A.T."/>
            <person name="Perreira-Neves A."/>
            <person name="Rosa I.A."/>
            <person name="Tasca T."/>
            <person name="Bogo M.R."/>
            <person name="de Souza W."/>
        </authorList>
    </citation>
    <scope>NUCLEOTIDE SEQUENCE [LARGE SCALE GENOMIC DNA]</scope>
    <source>
        <strain evidence="12">K</strain>
    </source>
</reference>
<dbReference type="VEuPathDB" id="TrichDB:TRFO_03420"/>
<feature type="domain" description="PI3K/PI4K catalytic" evidence="9">
    <location>
        <begin position="1856"/>
        <end position="2181"/>
    </location>
</feature>
<dbReference type="PANTHER" id="PTHR11139">
    <property type="entry name" value="ATAXIA TELANGIECTASIA MUTATED ATM -RELATED"/>
    <property type="match status" value="1"/>
</dbReference>
<organism evidence="12 13">
    <name type="scientific">Tritrichomonas foetus</name>
    <dbReference type="NCBI Taxonomy" id="1144522"/>
    <lineage>
        <taxon>Eukaryota</taxon>
        <taxon>Metamonada</taxon>
        <taxon>Parabasalia</taxon>
        <taxon>Tritrichomonadida</taxon>
        <taxon>Tritrichomonadidae</taxon>
        <taxon>Tritrichomonas</taxon>
    </lineage>
</organism>
<dbReference type="GO" id="GO:0031931">
    <property type="term" value="C:TORC1 complex"/>
    <property type="evidence" value="ECO:0007669"/>
    <property type="project" value="TreeGrafter"/>
</dbReference>
<dbReference type="PROSITE" id="PS51189">
    <property type="entry name" value="FAT"/>
    <property type="match status" value="1"/>
</dbReference>
<dbReference type="SMART" id="SM01343">
    <property type="entry name" value="FATC"/>
    <property type="match status" value="1"/>
</dbReference>
<keyword evidence="13" id="KW-1185">Reference proteome</keyword>
<dbReference type="RefSeq" id="XP_068366153.1">
    <property type="nucleotide sequence ID" value="XM_068491281.1"/>
</dbReference>
<dbReference type="SMART" id="SM01345">
    <property type="entry name" value="Rapamycin_bind"/>
    <property type="match status" value="1"/>
</dbReference>
<evidence type="ECO:0000313" key="12">
    <source>
        <dbReference type="EMBL" id="OHT13017.1"/>
    </source>
</evidence>
<feature type="domain" description="FATC" evidence="11">
    <location>
        <begin position="2165"/>
        <end position="2197"/>
    </location>
</feature>
<keyword evidence="7" id="KW-0067">ATP-binding</keyword>
<accession>A0A1J4KNZ8</accession>
<keyword evidence="3" id="KW-0808">Transferase</keyword>
<dbReference type="Pfam" id="PF02260">
    <property type="entry name" value="FATC"/>
    <property type="match status" value="1"/>
</dbReference>
<evidence type="ECO:0000256" key="1">
    <source>
        <dbReference type="ARBA" id="ARBA00011031"/>
    </source>
</evidence>
<evidence type="ECO:0000256" key="3">
    <source>
        <dbReference type="ARBA" id="ARBA00022679"/>
    </source>
</evidence>
<evidence type="ECO:0000256" key="2">
    <source>
        <dbReference type="ARBA" id="ARBA00012513"/>
    </source>
</evidence>
<dbReference type="GO" id="GO:0005524">
    <property type="term" value="F:ATP binding"/>
    <property type="evidence" value="ECO:0007669"/>
    <property type="project" value="UniProtKB-KW"/>
</dbReference>
<dbReference type="Gene3D" id="1.20.120.150">
    <property type="entry name" value="FKBP12-rapamycin binding domain"/>
    <property type="match status" value="1"/>
</dbReference>
<dbReference type="GO" id="GO:0005737">
    <property type="term" value="C:cytoplasm"/>
    <property type="evidence" value="ECO:0007669"/>
    <property type="project" value="TreeGrafter"/>
</dbReference>
<dbReference type="Proteomes" id="UP000179807">
    <property type="component" value="Unassembled WGS sequence"/>
</dbReference>
<dbReference type="InterPro" id="IPR018936">
    <property type="entry name" value="PI3/4_kinase_CS"/>
</dbReference>
<dbReference type="Pfam" id="PF02259">
    <property type="entry name" value="FAT"/>
    <property type="match status" value="1"/>
</dbReference>
<dbReference type="InterPro" id="IPR057564">
    <property type="entry name" value="HEAT_ATR"/>
</dbReference>
<dbReference type="InterPro" id="IPR036738">
    <property type="entry name" value="FRB_sf"/>
</dbReference>
<dbReference type="SUPFAM" id="SSF56112">
    <property type="entry name" value="Protein kinase-like (PK-like)"/>
    <property type="match status" value="1"/>
</dbReference>
<dbReference type="EMBL" id="MLAK01000549">
    <property type="protein sequence ID" value="OHT13017.1"/>
    <property type="molecule type" value="Genomic_DNA"/>
</dbReference>
<dbReference type="Gene3D" id="3.30.1010.10">
    <property type="entry name" value="Phosphatidylinositol 3-kinase Catalytic Subunit, Chain A, domain 4"/>
    <property type="match status" value="1"/>
</dbReference>
<dbReference type="SUPFAM" id="SSF48371">
    <property type="entry name" value="ARM repeat"/>
    <property type="match status" value="2"/>
</dbReference>
<dbReference type="Pfam" id="PF00454">
    <property type="entry name" value="PI3_PI4_kinase"/>
    <property type="match status" value="1"/>
</dbReference>
<evidence type="ECO:0000259" key="11">
    <source>
        <dbReference type="PROSITE" id="PS51190"/>
    </source>
</evidence>